<keyword evidence="1" id="KW-0812">Transmembrane</keyword>
<reference evidence="2 3" key="1">
    <citation type="journal article" date="2019" name="Anaerobe">
        <title>Detection of Robinsoniella peoriensis in multiple bone samples of a trauma patient.</title>
        <authorList>
            <person name="Schrottner P."/>
            <person name="Hartwich K."/>
            <person name="Bunk B."/>
            <person name="Schober I."/>
            <person name="Helbig S."/>
            <person name="Rudolph W.W."/>
            <person name="Gunzer F."/>
        </authorList>
    </citation>
    <scope>NUCLEOTIDE SEQUENCE [LARGE SCALE GENOMIC DNA]</scope>
    <source>
        <strain evidence="2 3">DSM 106044</strain>
    </source>
</reference>
<dbReference type="AlphaFoldDB" id="A0A4V6HRC9"/>
<dbReference type="Pfam" id="PF20563">
    <property type="entry name" value="DUF6773"/>
    <property type="match status" value="1"/>
</dbReference>
<dbReference type="RefSeq" id="WP_138003754.1">
    <property type="nucleotide sequence ID" value="NZ_QGQD01000092.1"/>
</dbReference>
<keyword evidence="3" id="KW-1185">Reference proteome</keyword>
<feature type="transmembrane region" description="Helical" evidence="1">
    <location>
        <begin position="117"/>
        <end position="144"/>
    </location>
</feature>
<evidence type="ECO:0000313" key="2">
    <source>
        <dbReference type="EMBL" id="TLC98507.1"/>
    </source>
</evidence>
<accession>A0A4V6HRC9</accession>
<feature type="transmembrane region" description="Helical" evidence="1">
    <location>
        <begin position="82"/>
        <end position="105"/>
    </location>
</feature>
<sequence length="163" mass="18501">MKNQTLKDERVINGKRKIQSHGFQIVWLVLLITVLIQQYLYKAPFTQYAVEFLIVIGMSIYVVIANIIIGNDIFNSKKRGQVIIVINSLVTGITVSVISTIINYINYSDKIQHPTPIHLALVSGITFLSTTALAFIVLEIFYFINNKKQEAIDKKLNEDDISE</sequence>
<feature type="transmembrane region" description="Helical" evidence="1">
    <location>
        <begin position="52"/>
        <end position="70"/>
    </location>
</feature>
<protein>
    <submittedName>
        <fullName evidence="2">Uncharacterized protein</fullName>
    </submittedName>
</protein>
<dbReference type="Proteomes" id="UP000306509">
    <property type="component" value="Unassembled WGS sequence"/>
</dbReference>
<feature type="transmembrane region" description="Helical" evidence="1">
    <location>
        <begin position="21"/>
        <end position="40"/>
    </location>
</feature>
<comment type="caution">
    <text evidence="2">The sequence shown here is derived from an EMBL/GenBank/DDBJ whole genome shotgun (WGS) entry which is preliminary data.</text>
</comment>
<organism evidence="2 3">
    <name type="scientific">Robinsoniella peoriensis</name>
    <dbReference type="NCBI Taxonomy" id="180332"/>
    <lineage>
        <taxon>Bacteria</taxon>
        <taxon>Bacillati</taxon>
        <taxon>Bacillota</taxon>
        <taxon>Clostridia</taxon>
        <taxon>Lachnospirales</taxon>
        <taxon>Lachnospiraceae</taxon>
        <taxon>Robinsoniella</taxon>
    </lineage>
</organism>
<dbReference type="EMBL" id="QGQD01000092">
    <property type="protein sequence ID" value="TLC98507.1"/>
    <property type="molecule type" value="Genomic_DNA"/>
</dbReference>
<evidence type="ECO:0000256" key="1">
    <source>
        <dbReference type="SAM" id="Phobius"/>
    </source>
</evidence>
<gene>
    <name evidence="2" type="ORF">DSM106044_04617</name>
</gene>
<keyword evidence="1" id="KW-1133">Transmembrane helix</keyword>
<keyword evidence="1" id="KW-0472">Membrane</keyword>
<dbReference type="InterPro" id="IPR046664">
    <property type="entry name" value="DUF6773"/>
</dbReference>
<evidence type="ECO:0000313" key="3">
    <source>
        <dbReference type="Proteomes" id="UP000306509"/>
    </source>
</evidence>
<proteinExistence type="predicted"/>
<name>A0A4V6HRC9_9FIRM</name>